<feature type="region of interest" description="Disordered" evidence="8">
    <location>
        <begin position="121"/>
        <end position="460"/>
    </location>
</feature>
<dbReference type="EMBL" id="CP033148">
    <property type="protein sequence ID" value="AYO41224.1"/>
    <property type="molecule type" value="Genomic_DNA"/>
</dbReference>
<dbReference type="PANTHER" id="PTHR17039:SF0">
    <property type="entry name" value="U3 SMALL NUCLEOLAR RIBONUCLEOPROTEIN PROTEIN MPP10"/>
    <property type="match status" value="1"/>
</dbReference>
<evidence type="ECO:0000256" key="7">
    <source>
        <dbReference type="PIRNR" id="PIRNR017300"/>
    </source>
</evidence>
<keyword evidence="4 7" id="KW-0539">Nucleus</keyword>
<dbReference type="Pfam" id="PF04006">
    <property type="entry name" value="Mpp10"/>
    <property type="match status" value="1"/>
</dbReference>
<keyword evidence="10" id="KW-1185">Reference proteome</keyword>
<dbReference type="GO" id="GO:0005732">
    <property type="term" value="C:sno(s)RNA-containing ribonucleoprotein complex"/>
    <property type="evidence" value="ECO:0007669"/>
    <property type="project" value="UniProtKB-UniRule"/>
</dbReference>
<feature type="compositionally biased region" description="Basic and acidic residues" evidence="8">
    <location>
        <begin position="183"/>
        <end position="200"/>
    </location>
</feature>
<dbReference type="Proteomes" id="UP000269793">
    <property type="component" value="Chromosome I"/>
</dbReference>
<proteinExistence type="inferred from homology"/>
<feature type="compositionally biased region" description="Basic residues" evidence="8">
    <location>
        <begin position="684"/>
        <end position="698"/>
    </location>
</feature>
<evidence type="ECO:0000256" key="5">
    <source>
        <dbReference type="ARBA" id="ARBA00023274"/>
    </source>
</evidence>
<dbReference type="STRING" id="425264.A0A3G2RZT7"/>
<evidence type="ECO:0000256" key="8">
    <source>
        <dbReference type="SAM" id="MobiDB-lite"/>
    </source>
</evidence>
<feature type="compositionally biased region" description="Acidic residues" evidence="8">
    <location>
        <begin position="352"/>
        <end position="429"/>
    </location>
</feature>
<dbReference type="OrthoDB" id="445326at2759"/>
<keyword evidence="3 7" id="KW-0698">rRNA processing</keyword>
<dbReference type="InterPro" id="IPR012173">
    <property type="entry name" value="Mpp10"/>
</dbReference>
<evidence type="ECO:0000256" key="6">
    <source>
        <dbReference type="ARBA" id="ARBA00029455"/>
    </source>
</evidence>
<dbReference type="AlphaFoldDB" id="A0A3G2RZT7"/>
<feature type="compositionally biased region" description="Basic and acidic residues" evidence="8">
    <location>
        <begin position="248"/>
        <end position="269"/>
    </location>
</feature>
<feature type="compositionally biased region" description="Basic and acidic residues" evidence="8">
    <location>
        <begin position="699"/>
        <end position="728"/>
    </location>
</feature>
<accession>A0A3G2RZT7</accession>
<sequence>MPAIEETLSQRLSTEPHLLAKGDSLLNQLARDTTKSLYDKGVQEEKASLPYISALLDACVPRGQQSGKRKRANDGTISQHPLFPPTELNELVLEGMGNDQIWHQLELRSAKLARVLDHVISSGPEDADEEESEEENEKDADDLPDDDEAWDEEDDEEEESDEGFAGASDLSDVDPNEVYYEPLHTEEMQHMRKEEKERQEMMQMYGVSDPALYDALTSASSDDDEEEEEDKEKPRHPTLDDDFFSIDEFNRLTEAQERQEHSSRAHLSGEEEEEDMDGIDLFAPVDEDEGEDEMDVSEIRYADFFDPIKKTRPAKSVDASPPRTPQVRFHDQVRVRPIKKAKSQSLAGLLTDGDDEEDEDGEEEGEDDNDEEEEGEDDDDEDEEGEEEDDDDEDEEGEEEDDDDDDEEEEDEGEEDEEEEADEGMEGDAAEATAGRVAQDLFAEEEQEAPSSMSRYEQHQAELAEEIARYEDENVREKDWVLMGEASTRQRPVNSLLEEDLEFERTAKAAPVQTHEHGEGIEAMIKRRILDRHYDDVVRQRELEALPFAASSMLELSDTKSAKSLAELYEEEYQAARGEEAGDGAPRSEADVKLDNDHAALAADMDTLFSKLDALSNAHYTPKAPKAAIQTVSNTPSMAIESALPTTMSAGSMLAPEEVYERPTHSAALEGDKSEMSHAEKQRLHNKLRHEKRRRNDRIKRTEEAIQRQRGDGPRSKSETKADKDKALKSLVGHKGVTVVGKEKREKKKAPASWKL</sequence>
<feature type="compositionally biased region" description="Acidic residues" evidence="8">
    <location>
        <begin position="285"/>
        <end position="296"/>
    </location>
</feature>
<feature type="compositionally biased region" description="Acidic residues" evidence="8">
    <location>
        <begin position="125"/>
        <end position="162"/>
    </location>
</feature>
<evidence type="ECO:0000256" key="3">
    <source>
        <dbReference type="ARBA" id="ARBA00022552"/>
    </source>
</evidence>
<dbReference type="PANTHER" id="PTHR17039">
    <property type="entry name" value="U3 SMALL NUCLEOLAR RIBONUCLEOPROTEIN PROTEIN MPP10"/>
    <property type="match status" value="1"/>
</dbReference>
<keyword evidence="5 7" id="KW-0687">Ribonucleoprotein</keyword>
<dbReference type="GO" id="GO:0034457">
    <property type="term" value="C:Mpp10 complex"/>
    <property type="evidence" value="ECO:0007669"/>
    <property type="project" value="UniProtKB-UniRule"/>
</dbReference>
<dbReference type="VEuPathDB" id="FungiDB:DNF11_0274"/>
<feature type="region of interest" description="Disordered" evidence="8">
    <location>
        <begin position="659"/>
        <end position="756"/>
    </location>
</feature>
<gene>
    <name evidence="9" type="primary">MPP10</name>
    <name evidence="9" type="ORF">DNF11_0274</name>
</gene>
<comment type="similarity">
    <text evidence="6 7">Belongs to the MPP10 family.</text>
</comment>
<dbReference type="GO" id="GO:0006364">
    <property type="term" value="P:rRNA processing"/>
    <property type="evidence" value="ECO:0007669"/>
    <property type="project" value="UniProtKB-KW"/>
</dbReference>
<evidence type="ECO:0000313" key="9">
    <source>
        <dbReference type="EMBL" id="AYO41224.1"/>
    </source>
</evidence>
<feature type="compositionally biased region" description="Basic and acidic residues" evidence="8">
    <location>
        <begin position="297"/>
        <end position="309"/>
    </location>
</feature>
<evidence type="ECO:0000256" key="1">
    <source>
        <dbReference type="ARBA" id="ARBA00004604"/>
    </source>
</evidence>
<comment type="subcellular location">
    <subcellularLocation>
        <location evidence="1 7">Nucleus</location>
        <location evidence="1 7">Nucleolus</location>
    </subcellularLocation>
</comment>
<feature type="compositionally biased region" description="Basic and acidic residues" evidence="8">
    <location>
        <begin position="659"/>
        <end position="683"/>
    </location>
</feature>
<protein>
    <recommendedName>
        <fullName evidence="7">U3 small nucleolar ribonucleoprotein protein MPP10</fullName>
    </recommendedName>
</protein>
<evidence type="ECO:0000256" key="4">
    <source>
        <dbReference type="ARBA" id="ARBA00023242"/>
    </source>
</evidence>
<comment type="function">
    <text evidence="7">Involved in nucleolar processing of pre-18S ribosomal RNA.</text>
</comment>
<organism evidence="9 10">
    <name type="scientific">Malassezia restricta (strain ATCC 96810 / NBRC 103918 / CBS 7877)</name>
    <name type="common">Seborrheic dermatitis infection agent</name>
    <dbReference type="NCBI Taxonomy" id="425264"/>
    <lineage>
        <taxon>Eukaryota</taxon>
        <taxon>Fungi</taxon>
        <taxon>Dikarya</taxon>
        <taxon>Basidiomycota</taxon>
        <taxon>Ustilaginomycotina</taxon>
        <taxon>Malasseziomycetes</taxon>
        <taxon>Malasseziales</taxon>
        <taxon>Malasseziaceae</taxon>
        <taxon>Malassezia</taxon>
    </lineage>
</organism>
<dbReference type="PIRSF" id="PIRSF017300">
    <property type="entry name" value="snoRNP_Mpp10"/>
    <property type="match status" value="1"/>
</dbReference>
<evidence type="ECO:0000256" key="2">
    <source>
        <dbReference type="ARBA" id="ARBA00022517"/>
    </source>
</evidence>
<dbReference type="GO" id="GO:0032040">
    <property type="term" value="C:small-subunit processome"/>
    <property type="evidence" value="ECO:0007669"/>
    <property type="project" value="TreeGrafter"/>
</dbReference>
<feature type="compositionally biased region" description="Acidic residues" evidence="8">
    <location>
        <begin position="221"/>
        <end position="230"/>
    </location>
</feature>
<keyword evidence="2 7" id="KW-0690">Ribosome biogenesis</keyword>
<name>A0A3G2RZT7_MALR7</name>
<evidence type="ECO:0000313" key="10">
    <source>
        <dbReference type="Proteomes" id="UP000269793"/>
    </source>
</evidence>
<reference evidence="9 10" key="1">
    <citation type="submission" date="2018-10" db="EMBL/GenBank/DDBJ databases">
        <title>Complete genome sequence of Malassezia restricta CBS 7877.</title>
        <authorList>
            <person name="Morand S.C."/>
            <person name="Bertignac M."/>
            <person name="Iltis A."/>
            <person name="Kolder I."/>
            <person name="Pirovano W."/>
            <person name="Jourdain R."/>
            <person name="Clavaud C."/>
        </authorList>
    </citation>
    <scope>NUCLEOTIDE SEQUENCE [LARGE SCALE GENOMIC DNA]</scope>
    <source>
        <strain evidence="9 10">CBS 7877</strain>
    </source>
</reference>